<comment type="caution">
    <text evidence="1">The sequence shown here is derived from an EMBL/GenBank/DDBJ whole genome shotgun (WGS) entry which is preliminary data.</text>
</comment>
<sequence length="77" mass="9004">MISSEDTFTYTTIKSPQQLHRSYWIAHNQTASLGIYYSHIWHVLPFTNIKAEFNGRQWSTTFHPPNLNQLPAAAQWL</sequence>
<protein>
    <submittedName>
        <fullName evidence="1">Uncharacterized protein</fullName>
    </submittedName>
</protein>
<evidence type="ECO:0000313" key="1">
    <source>
        <dbReference type="EMBL" id="PCD43568.1"/>
    </source>
</evidence>
<evidence type="ECO:0000313" key="2">
    <source>
        <dbReference type="Proteomes" id="UP000219602"/>
    </source>
</evidence>
<organism evidence="1 2">
    <name type="scientific">Fusarium oxysporum f. sp. radicis-cucumerinum</name>
    <dbReference type="NCBI Taxonomy" id="327505"/>
    <lineage>
        <taxon>Eukaryota</taxon>
        <taxon>Fungi</taxon>
        <taxon>Dikarya</taxon>
        <taxon>Ascomycota</taxon>
        <taxon>Pezizomycotina</taxon>
        <taxon>Sordariomycetes</taxon>
        <taxon>Hypocreomycetidae</taxon>
        <taxon>Hypocreales</taxon>
        <taxon>Nectriaceae</taxon>
        <taxon>Fusarium</taxon>
        <taxon>Fusarium oxysporum species complex</taxon>
    </lineage>
</organism>
<reference evidence="1 2" key="2">
    <citation type="journal article" date="2017" name="Sci. Rep.">
        <title>A mobile pathogenicity chromosome in Fusarium oxysporum for infection of multiple cucurbit species.</title>
        <authorList>
            <person name="van Dam P."/>
            <person name="Fokkens L."/>
            <person name="Ayukawa Y."/>
            <person name="van der Gragt M."/>
            <person name="Ter Horst A."/>
            <person name="Brankovics B."/>
            <person name="Houterman P.M."/>
            <person name="Arie T."/>
            <person name="Rep M."/>
        </authorList>
    </citation>
    <scope>NUCLEOTIDE SEQUENCE [LARGE SCALE GENOMIC DNA]</scope>
    <source>
        <strain evidence="1 2">Forc016</strain>
    </source>
</reference>
<name>A0A2H3HTF3_FUSOX</name>
<dbReference type="Proteomes" id="UP000219602">
    <property type="component" value="Chromosome 2"/>
</dbReference>
<accession>A0A2H3HTF3</accession>
<gene>
    <name evidence="1" type="ORF">AU210_002660</name>
</gene>
<proteinExistence type="predicted"/>
<reference evidence="1 2" key="1">
    <citation type="journal article" date="2016" name="Environ. Microbiol.">
        <title>Effector profiles distinguish formae speciales of Fusarium oxysporum.</title>
        <authorList>
            <person name="van Dam P."/>
            <person name="Fokkens L."/>
            <person name="Schmidt S.M."/>
            <person name="Linmans J.H."/>
            <person name="Kistler H.C."/>
            <person name="Ma L.J."/>
            <person name="Rep M."/>
        </authorList>
    </citation>
    <scope>NUCLEOTIDE SEQUENCE [LARGE SCALE GENOMIC DNA]</scope>
    <source>
        <strain evidence="1 2">Forc016</strain>
    </source>
</reference>
<dbReference type="EMBL" id="MABQ02000002">
    <property type="protein sequence ID" value="PCD43568.1"/>
    <property type="molecule type" value="Genomic_DNA"/>
</dbReference>
<dbReference type="AlphaFoldDB" id="A0A2H3HTF3"/>